<organism evidence="2 3">
    <name type="scientific">Oceanirhabdus seepicola</name>
    <dbReference type="NCBI Taxonomy" id="2828781"/>
    <lineage>
        <taxon>Bacteria</taxon>
        <taxon>Bacillati</taxon>
        <taxon>Bacillota</taxon>
        <taxon>Clostridia</taxon>
        <taxon>Eubacteriales</taxon>
        <taxon>Clostridiaceae</taxon>
        <taxon>Oceanirhabdus</taxon>
    </lineage>
</organism>
<comment type="caution">
    <text evidence="2">The sequence shown here is derived from an EMBL/GenBank/DDBJ whole genome shotgun (WGS) entry which is preliminary data.</text>
</comment>
<dbReference type="EMBL" id="JAGSOJ010000005">
    <property type="protein sequence ID" value="MCM1992097.1"/>
    <property type="molecule type" value="Genomic_DNA"/>
</dbReference>
<evidence type="ECO:0000313" key="2">
    <source>
        <dbReference type="EMBL" id="MCM1992097.1"/>
    </source>
</evidence>
<keyword evidence="1" id="KW-1133">Transmembrane helix</keyword>
<accession>A0A9J6P863</accession>
<sequence>MEKRGSVIIGFSIIIGFIMLGLLLKSPLESLSNNSAPISSNELSDLSKSVSELNRYQMISANDHNIILLDTKTGEYWRKFVPSNEGPTNWTKEIGPNLNK</sequence>
<dbReference type="Proteomes" id="UP001056429">
    <property type="component" value="Unassembled WGS sequence"/>
</dbReference>
<keyword evidence="3" id="KW-1185">Reference proteome</keyword>
<evidence type="ECO:0000313" key="3">
    <source>
        <dbReference type="Proteomes" id="UP001056429"/>
    </source>
</evidence>
<gene>
    <name evidence="2" type="ORF">KDK92_20405</name>
</gene>
<protein>
    <submittedName>
        <fullName evidence="2">Uncharacterized protein</fullName>
    </submittedName>
</protein>
<keyword evidence="1" id="KW-0812">Transmembrane</keyword>
<feature type="transmembrane region" description="Helical" evidence="1">
    <location>
        <begin position="6"/>
        <end position="24"/>
    </location>
</feature>
<dbReference type="RefSeq" id="WP_250861262.1">
    <property type="nucleotide sequence ID" value="NZ_JAGSOJ010000005.1"/>
</dbReference>
<evidence type="ECO:0000256" key="1">
    <source>
        <dbReference type="SAM" id="Phobius"/>
    </source>
</evidence>
<dbReference type="AlphaFoldDB" id="A0A9J6P863"/>
<name>A0A9J6P863_9CLOT</name>
<reference evidence="2" key="1">
    <citation type="journal article" date="2021" name="mSystems">
        <title>Bacteria and Archaea Synergistically Convert Glycine Betaine to Biogenic Methane in the Formosa Cold Seep of the South China Sea.</title>
        <authorList>
            <person name="Li L."/>
            <person name="Zhang W."/>
            <person name="Zhang S."/>
            <person name="Song L."/>
            <person name="Sun Q."/>
            <person name="Zhang H."/>
            <person name="Xiang H."/>
            <person name="Dong X."/>
        </authorList>
    </citation>
    <scope>NUCLEOTIDE SEQUENCE</scope>
    <source>
        <strain evidence="2">ZWT</strain>
    </source>
</reference>
<proteinExistence type="predicted"/>
<reference evidence="2" key="2">
    <citation type="submission" date="2021-04" db="EMBL/GenBank/DDBJ databases">
        <authorList>
            <person name="Dong X."/>
        </authorList>
    </citation>
    <scope>NUCLEOTIDE SEQUENCE</scope>
    <source>
        <strain evidence="2">ZWT</strain>
    </source>
</reference>
<keyword evidence="1" id="KW-0472">Membrane</keyword>